<sequence length="408" mass="46605">MWTRSERICYAAKGRLAIKIAEVRESIFRLLDYDAELPVREAQLKARKVYVKELAVEEIELEDVRIVGGYLIIYGSPVDMVSSPINETSTSGQSAESEIEKSDSEEEVGVDHFANFPRRLVFYPPHFDVFKEFCKAKAFIGGRWGNCIDHADSNLVKEIMNLIGACLVQMSVNMWEVISICESLNTWWEGDGRRRRISSDDVLQFYGVTRKESLLDTVAQKETELEVALEELGISRKKRINSRAKKVQKSQSMRIMTSADGKDDLKEVEKKARLAALHGEEEMSKMAARLMKGICLKVEEERVELKRKKVELKRNVARFKTDLLKEGKWIEALKDSQVVEINNLHAEVRANLEEVVAERDRLGHHLMSKGYSEDKVDAIRADTYVEEEEDEEIEDVVGIMDELDGVSP</sequence>
<gene>
    <name evidence="2" type="ORF">GIB67_013090</name>
</gene>
<evidence type="ECO:0000313" key="3">
    <source>
        <dbReference type="Proteomes" id="UP000541444"/>
    </source>
</evidence>
<reference evidence="2 3" key="1">
    <citation type="journal article" date="2020" name="IScience">
        <title>Genome Sequencing of the Endangered Kingdonia uniflora (Circaeasteraceae, Ranunculales) Reveals Potential Mechanisms of Evolutionary Specialization.</title>
        <authorList>
            <person name="Sun Y."/>
            <person name="Deng T."/>
            <person name="Zhang A."/>
            <person name="Moore M.J."/>
            <person name="Landis J.B."/>
            <person name="Lin N."/>
            <person name="Zhang H."/>
            <person name="Zhang X."/>
            <person name="Huang J."/>
            <person name="Zhang X."/>
            <person name="Sun H."/>
            <person name="Wang H."/>
        </authorList>
    </citation>
    <scope>NUCLEOTIDE SEQUENCE [LARGE SCALE GENOMIC DNA]</scope>
    <source>
        <strain evidence="2">TB1705</strain>
        <tissue evidence="2">Leaf</tissue>
    </source>
</reference>
<keyword evidence="3" id="KW-1185">Reference proteome</keyword>
<accession>A0A7J7LXD5</accession>
<dbReference type="Proteomes" id="UP000541444">
    <property type="component" value="Unassembled WGS sequence"/>
</dbReference>
<evidence type="ECO:0000313" key="2">
    <source>
        <dbReference type="EMBL" id="KAF6147269.1"/>
    </source>
</evidence>
<dbReference type="EMBL" id="JACGCM010001929">
    <property type="protein sequence ID" value="KAF6147269.1"/>
    <property type="molecule type" value="Genomic_DNA"/>
</dbReference>
<comment type="caution">
    <text evidence="2">The sequence shown here is derived from an EMBL/GenBank/DDBJ whole genome shotgun (WGS) entry which is preliminary data.</text>
</comment>
<feature type="coiled-coil region" evidence="1">
    <location>
        <begin position="295"/>
        <end position="322"/>
    </location>
</feature>
<name>A0A7J7LXD5_9MAGN</name>
<evidence type="ECO:0000256" key="1">
    <source>
        <dbReference type="SAM" id="Coils"/>
    </source>
</evidence>
<protein>
    <submittedName>
        <fullName evidence="2">Uncharacterized protein</fullName>
    </submittedName>
</protein>
<proteinExistence type="predicted"/>
<keyword evidence="1" id="KW-0175">Coiled coil</keyword>
<organism evidence="2 3">
    <name type="scientific">Kingdonia uniflora</name>
    <dbReference type="NCBI Taxonomy" id="39325"/>
    <lineage>
        <taxon>Eukaryota</taxon>
        <taxon>Viridiplantae</taxon>
        <taxon>Streptophyta</taxon>
        <taxon>Embryophyta</taxon>
        <taxon>Tracheophyta</taxon>
        <taxon>Spermatophyta</taxon>
        <taxon>Magnoliopsida</taxon>
        <taxon>Ranunculales</taxon>
        <taxon>Circaeasteraceae</taxon>
        <taxon>Kingdonia</taxon>
    </lineage>
</organism>
<dbReference type="AlphaFoldDB" id="A0A7J7LXD5"/>